<dbReference type="AlphaFoldDB" id="A0A8A4KE45"/>
<dbReference type="PANTHER" id="PTHR13847">
    <property type="entry name" value="SARCOSINE DEHYDROGENASE-RELATED"/>
    <property type="match status" value="1"/>
</dbReference>
<gene>
    <name evidence="3" type="ORF">H0Z12_22585</name>
</gene>
<dbReference type="GO" id="GO:0005737">
    <property type="term" value="C:cytoplasm"/>
    <property type="evidence" value="ECO:0007669"/>
    <property type="project" value="TreeGrafter"/>
</dbReference>
<keyword evidence="3" id="KW-0614">Plasmid</keyword>
<evidence type="ECO:0000313" key="3">
    <source>
        <dbReference type="EMBL" id="QTC48387.1"/>
    </source>
</evidence>
<dbReference type="Gene3D" id="3.30.9.10">
    <property type="entry name" value="D-Amino Acid Oxidase, subunit A, domain 2"/>
    <property type="match status" value="1"/>
</dbReference>
<geneLocation type="plasmid" evidence="3 4">
    <name>pOC5aB</name>
</geneLocation>
<evidence type="ECO:0000256" key="1">
    <source>
        <dbReference type="ARBA" id="ARBA00023002"/>
    </source>
</evidence>
<reference evidence="3" key="1">
    <citation type="submission" date="2020-07" db="EMBL/GenBank/DDBJ databases">
        <title>Genome Sequences for Panteoa spp. that cause Center Rot in Onions.</title>
        <authorList>
            <person name="Asselin J.A."/>
            <person name="Helmann T."/>
            <person name="Beer S."/>
            <person name="Stodghill P."/>
        </authorList>
    </citation>
    <scope>NUCLEOTIDE SEQUENCE</scope>
    <source>
        <strain evidence="3">OC5a</strain>
        <plasmid evidence="3">pOC5aB</plasmid>
    </source>
</reference>
<protein>
    <submittedName>
        <fullName evidence="3">FAD-binding oxidoreductase</fullName>
    </submittedName>
</protein>
<dbReference type="GO" id="GO:0016491">
    <property type="term" value="F:oxidoreductase activity"/>
    <property type="evidence" value="ECO:0007669"/>
    <property type="project" value="UniProtKB-KW"/>
</dbReference>
<evidence type="ECO:0000313" key="4">
    <source>
        <dbReference type="Proteomes" id="UP000663901"/>
    </source>
</evidence>
<dbReference type="PANTHER" id="PTHR13847:SF289">
    <property type="entry name" value="GLYCINE OXIDASE"/>
    <property type="match status" value="1"/>
</dbReference>
<proteinExistence type="predicted"/>
<sequence>MNSYDVVLIGGGIAGLMSAYKLCNIGLSVALVENKPVFAAGPSTRNEGWLHKGTYHATSIKNRQEAVQVAKRCIYGHEYIREFAPEALEDIDKRPLALLKDESRADEVISRWNEAGVSFTPLTLSKARSLVPEADFTETKAIFAVDDVSLNTRLLYRKLISAAQKAGCVFYLGHEITAIEGQTLHLESLSGDKAAIAGQRIVYSSGTGARDLFTRHHDLAIPIRYWKSHLIITPRLCAEGVFYLDPHQAAMMHHGDHSIVGFNEDALLSPCADYEVIHERAENIKRGIASIFPGWDSRNSVSIACVKVDLQTSLNCNRSLNVAIAEPVPGHILALPGKMTEAPFLTDKLVAYLHDAIDNASVAMRPCDEFRVLEKIA</sequence>
<dbReference type="SUPFAM" id="SSF51905">
    <property type="entry name" value="FAD/NAD(P)-binding domain"/>
    <property type="match status" value="1"/>
</dbReference>
<name>A0A8A4KE45_PANAN</name>
<evidence type="ECO:0000259" key="2">
    <source>
        <dbReference type="Pfam" id="PF01266"/>
    </source>
</evidence>
<dbReference type="Proteomes" id="UP000663901">
    <property type="component" value="Plasmid pOC5aB"/>
</dbReference>
<keyword evidence="1" id="KW-0560">Oxidoreductase</keyword>
<dbReference type="InterPro" id="IPR006076">
    <property type="entry name" value="FAD-dep_OxRdtase"/>
</dbReference>
<dbReference type="Pfam" id="PF01266">
    <property type="entry name" value="DAO"/>
    <property type="match status" value="1"/>
</dbReference>
<dbReference type="InterPro" id="IPR036188">
    <property type="entry name" value="FAD/NAD-bd_sf"/>
</dbReference>
<dbReference type="EMBL" id="CP059085">
    <property type="protein sequence ID" value="QTC48387.1"/>
    <property type="molecule type" value="Genomic_DNA"/>
</dbReference>
<accession>A0A8A4KE45</accession>
<feature type="domain" description="FAD dependent oxidoreductase" evidence="2">
    <location>
        <begin position="5"/>
        <end position="296"/>
    </location>
</feature>
<dbReference type="Gene3D" id="3.50.50.60">
    <property type="entry name" value="FAD/NAD(P)-binding domain"/>
    <property type="match status" value="1"/>
</dbReference>
<dbReference type="RefSeq" id="WP_105080076.1">
    <property type="nucleotide sequence ID" value="NZ_CP059085.1"/>
</dbReference>
<organism evidence="3 4">
    <name type="scientific">Pantoea ananas</name>
    <name type="common">Erwinia uredovora</name>
    <dbReference type="NCBI Taxonomy" id="553"/>
    <lineage>
        <taxon>Bacteria</taxon>
        <taxon>Pseudomonadati</taxon>
        <taxon>Pseudomonadota</taxon>
        <taxon>Gammaproteobacteria</taxon>
        <taxon>Enterobacterales</taxon>
        <taxon>Erwiniaceae</taxon>
        <taxon>Pantoea</taxon>
    </lineage>
</organism>